<sequence>MWFWLKRGIAVAVLGYVAYGVWDYYRAGYFTRPDMPQGAFSISYKSGLRAILVDVENQQESRRYLGYPMDVPFYLKDAWVKCSPPSEEEKPNVETFLAERNMPGQRFEAVCRIQADNDIVVRGLITSVPRL</sequence>
<dbReference type="RefSeq" id="WP_116494894.1">
    <property type="nucleotide sequence ID" value="NZ_QDFR01000016.1"/>
</dbReference>
<protein>
    <submittedName>
        <fullName evidence="1">Uncharacterized protein</fullName>
    </submittedName>
</protein>
<comment type="caution">
    <text evidence="1">The sequence shown here is derived from an EMBL/GenBank/DDBJ whole genome shotgun (WGS) entry which is preliminary data.</text>
</comment>
<gene>
    <name evidence="1" type="ORF">DC430_23650</name>
</gene>
<evidence type="ECO:0000313" key="2">
    <source>
        <dbReference type="Proteomes" id="UP000244335"/>
    </source>
</evidence>
<accession>A0AA92BZH6</accession>
<dbReference type="EMBL" id="QDFR01000016">
    <property type="protein sequence ID" value="PVE49896.1"/>
    <property type="molecule type" value="Genomic_DNA"/>
</dbReference>
<proteinExistence type="predicted"/>
<dbReference type="Proteomes" id="UP000244335">
    <property type="component" value="Unassembled WGS sequence"/>
</dbReference>
<name>A0AA92BZH6_RHIRH</name>
<dbReference type="AlphaFoldDB" id="A0AA92BZH6"/>
<evidence type="ECO:0000313" key="1">
    <source>
        <dbReference type="EMBL" id="PVE49896.1"/>
    </source>
</evidence>
<reference evidence="1 2" key="1">
    <citation type="submission" date="2018-04" db="EMBL/GenBank/DDBJ databases">
        <authorList>
            <person name="Hagen T."/>
        </authorList>
    </citation>
    <scope>NUCLEOTIDE SEQUENCE [LARGE SCALE GENOMIC DNA]</scope>
    <source>
        <strain evidence="1 2">TPD7009</strain>
    </source>
</reference>
<organism evidence="1 2">
    <name type="scientific">Rhizobium rhizogenes</name>
    <name type="common">Agrobacterium rhizogenes</name>
    <dbReference type="NCBI Taxonomy" id="359"/>
    <lineage>
        <taxon>Bacteria</taxon>
        <taxon>Pseudomonadati</taxon>
        <taxon>Pseudomonadota</taxon>
        <taxon>Alphaproteobacteria</taxon>
        <taxon>Hyphomicrobiales</taxon>
        <taxon>Rhizobiaceae</taxon>
        <taxon>Rhizobium/Agrobacterium group</taxon>
        <taxon>Rhizobium</taxon>
    </lineage>
</organism>